<dbReference type="GO" id="GO:0016491">
    <property type="term" value="F:oxidoreductase activity"/>
    <property type="evidence" value="ECO:0007669"/>
    <property type="project" value="InterPro"/>
</dbReference>
<dbReference type="SMART" id="SM00746">
    <property type="entry name" value="TRASH"/>
    <property type="match status" value="1"/>
</dbReference>
<dbReference type="OrthoDB" id="3078737at2"/>
<reference evidence="3 4" key="1">
    <citation type="submission" date="2015-07" db="EMBL/GenBank/DDBJ databases">
        <title>Isolation and Genomic Characterization of a Novel Halophilic Metal-Reducing Deltaproteobacterium from the Deep Subsurface.</title>
        <authorList>
            <person name="Badalamenti J.P."/>
            <person name="Summers Z.M."/>
            <person name="Gralnick J.A."/>
            <person name="Bond D.R."/>
        </authorList>
    </citation>
    <scope>NUCLEOTIDE SEQUENCE [LARGE SCALE GENOMIC DNA]</scope>
    <source>
        <strain evidence="3 4">WTL</strain>
    </source>
</reference>
<evidence type="ECO:0000259" key="2">
    <source>
        <dbReference type="SMART" id="SM00746"/>
    </source>
</evidence>
<proteinExistence type="predicted"/>
<keyword evidence="4" id="KW-1185">Reference proteome</keyword>
<dbReference type="PATRIC" id="fig|1603606.3.peg.2029"/>
<dbReference type="InterPro" id="IPR012348">
    <property type="entry name" value="RNR-like"/>
</dbReference>
<gene>
    <name evidence="3" type="ORF">DSOUD_1871</name>
</gene>
<accession>A0A0M3QFT8</accession>
<dbReference type="KEGG" id="des:DSOUD_1871"/>
<dbReference type="STRING" id="1603606.DSOUD_1871"/>
<feature type="region of interest" description="Disordered" evidence="1">
    <location>
        <begin position="49"/>
        <end position="73"/>
    </location>
</feature>
<sequence length="73" mass="8384">MFYVQDPVCGELIDWEDAKSTIRFGGQRYYFCCLRCRNKFMANPAACLSRERTKKASSDSEIPNPSPKGRVSR</sequence>
<dbReference type="Gene3D" id="1.10.620.20">
    <property type="entry name" value="Ribonucleotide Reductase, subunit A"/>
    <property type="match status" value="1"/>
</dbReference>
<evidence type="ECO:0000313" key="4">
    <source>
        <dbReference type="Proteomes" id="UP000057158"/>
    </source>
</evidence>
<dbReference type="SUPFAM" id="SSF47240">
    <property type="entry name" value="Ferritin-like"/>
    <property type="match status" value="1"/>
</dbReference>
<feature type="domain" description="TRASH" evidence="2">
    <location>
        <begin position="6"/>
        <end position="44"/>
    </location>
</feature>
<protein>
    <recommendedName>
        <fullName evidence="2">TRASH domain-containing protein</fullName>
    </recommendedName>
</protein>
<organism evidence="3 4">
    <name type="scientific">Desulfuromonas soudanensis</name>
    <dbReference type="NCBI Taxonomy" id="1603606"/>
    <lineage>
        <taxon>Bacteria</taxon>
        <taxon>Pseudomonadati</taxon>
        <taxon>Thermodesulfobacteriota</taxon>
        <taxon>Desulfuromonadia</taxon>
        <taxon>Desulfuromonadales</taxon>
        <taxon>Desulfuromonadaceae</taxon>
        <taxon>Desulfuromonas</taxon>
    </lineage>
</organism>
<dbReference type="RefSeq" id="WP_053550723.1">
    <property type="nucleotide sequence ID" value="NZ_CP010802.1"/>
</dbReference>
<evidence type="ECO:0000313" key="3">
    <source>
        <dbReference type="EMBL" id="ALC16643.1"/>
    </source>
</evidence>
<dbReference type="EMBL" id="CP010802">
    <property type="protein sequence ID" value="ALC16643.1"/>
    <property type="molecule type" value="Genomic_DNA"/>
</dbReference>
<name>A0A0M3QFT8_9BACT</name>
<feature type="compositionally biased region" description="Basic and acidic residues" evidence="1">
    <location>
        <begin position="49"/>
        <end position="58"/>
    </location>
</feature>
<dbReference type="Proteomes" id="UP000057158">
    <property type="component" value="Chromosome"/>
</dbReference>
<dbReference type="InterPro" id="IPR009078">
    <property type="entry name" value="Ferritin-like_SF"/>
</dbReference>
<dbReference type="InterPro" id="IPR011017">
    <property type="entry name" value="TRASH_dom"/>
</dbReference>
<dbReference type="InterPro" id="IPR007029">
    <property type="entry name" value="YHS_dom"/>
</dbReference>
<dbReference type="AlphaFoldDB" id="A0A0M3QFT8"/>
<evidence type="ECO:0000256" key="1">
    <source>
        <dbReference type="SAM" id="MobiDB-lite"/>
    </source>
</evidence>
<dbReference type="Pfam" id="PF04945">
    <property type="entry name" value="YHS"/>
    <property type="match status" value="1"/>
</dbReference>